<protein>
    <submittedName>
        <fullName evidence="2">Vacuole membrane protein 1</fullName>
    </submittedName>
</protein>
<organism evidence="2 3">
    <name type="scientific">Paragonimus westermani</name>
    <dbReference type="NCBI Taxonomy" id="34504"/>
    <lineage>
        <taxon>Eukaryota</taxon>
        <taxon>Metazoa</taxon>
        <taxon>Spiralia</taxon>
        <taxon>Lophotrochozoa</taxon>
        <taxon>Platyhelminthes</taxon>
        <taxon>Trematoda</taxon>
        <taxon>Digenea</taxon>
        <taxon>Plagiorchiida</taxon>
        <taxon>Troglotremata</taxon>
        <taxon>Troglotrematidae</taxon>
        <taxon>Paragonimus</taxon>
    </lineage>
</organism>
<feature type="transmembrane region" description="Helical" evidence="1">
    <location>
        <begin position="242"/>
        <end position="263"/>
    </location>
</feature>
<dbReference type="AlphaFoldDB" id="A0A5J4NG01"/>
<name>A0A5J4NG01_9TREM</name>
<feature type="transmembrane region" description="Helical" evidence="1">
    <location>
        <begin position="269"/>
        <end position="290"/>
    </location>
</feature>
<evidence type="ECO:0000256" key="1">
    <source>
        <dbReference type="SAM" id="Phobius"/>
    </source>
</evidence>
<dbReference type="Proteomes" id="UP000324629">
    <property type="component" value="Unassembled WGS sequence"/>
</dbReference>
<keyword evidence="3" id="KW-1185">Reference proteome</keyword>
<dbReference type="EMBL" id="QNGE01003194">
    <property type="protein sequence ID" value="KAA3674380.1"/>
    <property type="molecule type" value="Genomic_DNA"/>
</dbReference>
<feature type="transmembrane region" description="Helical" evidence="1">
    <location>
        <begin position="356"/>
        <end position="381"/>
    </location>
</feature>
<evidence type="ECO:0000313" key="2">
    <source>
        <dbReference type="EMBL" id="KAA3674380.1"/>
    </source>
</evidence>
<gene>
    <name evidence="2" type="ORF">DEA37_0010599</name>
</gene>
<keyword evidence="1" id="KW-0472">Membrane</keyword>
<feature type="transmembrane region" description="Helical" evidence="1">
    <location>
        <begin position="105"/>
        <end position="128"/>
    </location>
</feature>
<evidence type="ECO:0000313" key="3">
    <source>
        <dbReference type="Proteomes" id="UP000324629"/>
    </source>
</evidence>
<comment type="caution">
    <text evidence="2">The sequence shown here is derived from an EMBL/GenBank/DDBJ whole genome shotgun (WGS) entry which is preliminary data.</text>
</comment>
<keyword evidence="1" id="KW-0812">Transmembrane</keyword>
<keyword evidence="1" id="KW-1133">Transmembrane helix</keyword>
<reference evidence="2 3" key="1">
    <citation type="journal article" date="2019" name="Gigascience">
        <title>Whole-genome sequence of the oriental lung fluke Paragonimus westermani.</title>
        <authorList>
            <person name="Oey H."/>
            <person name="Zakrzewski M."/>
            <person name="Narain K."/>
            <person name="Devi K.R."/>
            <person name="Agatsuma T."/>
            <person name="Nawaratna S."/>
            <person name="Gobert G.N."/>
            <person name="Jones M.K."/>
            <person name="Ragan M.A."/>
            <person name="McManus D.P."/>
            <person name="Krause L."/>
        </authorList>
    </citation>
    <scope>NUCLEOTIDE SEQUENCE [LARGE SCALE GENOMIC DNA]</scope>
    <source>
        <strain evidence="2 3">IND2009</strain>
    </source>
</reference>
<sequence length="403" mass="46156">MQVVKRSPSCKVEANGTPPMINKKVAEKNDRKNLVLWKNPATTLYYFLMECFYCFTQLRFTISRNKCRCFFIVVISVVLLALNYTNGPHTTVFQRLKKTTFWWGWWIWLGFLSSCGFGTGLHTFVLYLGPFIAEVTMSAYECKTLKFPSPPYPDRIVCPEGTHLMEKISFLRILRKVQMESIMWGLGTAIGELPPYFMARGARLSDRHDDDELEELEAIIATDQASDPTISKSISLQKRAELLLHRLILQAGFVGILLCASIPNPLFDLAGMTCGHFLVPFWSFFGATFIGKALIKVHLQQLTVIALSSEHHVESLVGLMGRIPVYGRRLQAPFLEYLHQQKANLHKKVAPGHQSWLQSVLFFVVLGFILSFIVSIVHAFARNYHRRLCEWQRMVDAEMRRSQ</sequence>
<feature type="transmembrane region" description="Helical" evidence="1">
    <location>
        <begin position="69"/>
        <end position="85"/>
    </location>
</feature>
<accession>A0A5J4NG01</accession>
<proteinExistence type="predicted"/>